<keyword evidence="2" id="KW-1185">Reference proteome</keyword>
<protein>
    <submittedName>
        <fullName evidence="1">PaiB family negative transcriptional regulator</fullName>
    </submittedName>
</protein>
<organism evidence="1 2">
    <name type="scientific">Pseudonocardia hierapolitana</name>
    <dbReference type="NCBI Taxonomy" id="1128676"/>
    <lineage>
        <taxon>Bacteria</taxon>
        <taxon>Bacillati</taxon>
        <taxon>Actinomycetota</taxon>
        <taxon>Actinomycetes</taxon>
        <taxon>Pseudonocardiales</taxon>
        <taxon>Pseudonocardiaceae</taxon>
        <taxon>Pseudonocardia</taxon>
    </lineage>
</organism>
<dbReference type="PIRSF" id="PIRSF010372">
    <property type="entry name" value="PaiB"/>
    <property type="match status" value="1"/>
</dbReference>
<dbReference type="PANTHER" id="PTHR35802:SF1">
    <property type="entry name" value="PROTEASE SYNTHASE AND SPORULATION PROTEIN PAI 2"/>
    <property type="match status" value="1"/>
</dbReference>
<dbReference type="AlphaFoldDB" id="A0A561T035"/>
<dbReference type="SUPFAM" id="SSF50475">
    <property type="entry name" value="FMN-binding split barrel"/>
    <property type="match status" value="1"/>
</dbReference>
<dbReference type="Pfam" id="PF04299">
    <property type="entry name" value="FMN_bind_2"/>
    <property type="match status" value="1"/>
</dbReference>
<accession>A0A561T035</accession>
<name>A0A561T035_9PSEU</name>
<dbReference type="Proteomes" id="UP000321261">
    <property type="component" value="Unassembled WGS sequence"/>
</dbReference>
<evidence type="ECO:0000313" key="1">
    <source>
        <dbReference type="EMBL" id="TWF80457.1"/>
    </source>
</evidence>
<evidence type="ECO:0000313" key="2">
    <source>
        <dbReference type="Proteomes" id="UP000321261"/>
    </source>
</evidence>
<dbReference type="InterPro" id="IPR012349">
    <property type="entry name" value="Split_barrel_FMN-bd"/>
</dbReference>
<gene>
    <name evidence="1" type="ORF">FHX44_116400</name>
</gene>
<dbReference type="InterPro" id="IPR007396">
    <property type="entry name" value="TR_PAI2-type"/>
</dbReference>
<dbReference type="PANTHER" id="PTHR35802">
    <property type="entry name" value="PROTEASE SYNTHASE AND SPORULATION PROTEIN PAI 2"/>
    <property type="match status" value="1"/>
</dbReference>
<sequence length="205" mass="22089">MRRELDPYRIDVEAAALVAAHPLATLVTPFGDTIHISHLPLLLQAQAGERAVVVGHLSRANPHGEALGAGAPTVAVFHGPHAYISASWYEGREMAPTWGYQAVHAHGTPALSPDDAHTLRCVRMLVEHMERGRPGQWRVDELGEAGVARRVPRIVGFEIPVARAETRWMLGEGERPSDLTAAIAHLRAEQPGLVAAIAAANYLAP</sequence>
<dbReference type="RefSeq" id="WP_147259127.1">
    <property type="nucleotide sequence ID" value="NZ_VIWU01000001.1"/>
</dbReference>
<reference evidence="1 2" key="1">
    <citation type="submission" date="2019-06" db="EMBL/GenBank/DDBJ databases">
        <title>Sequencing the genomes of 1000 actinobacteria strains.</title>
        <authorList>
            <person name="Klenk H.-P."/>
        </authorList>
    </citation>
    <scope>NUCLEOTIDE SEQUENCE [LARGE SCALE GENOMIC DNA]</scope>
    <source>
        <strain evidence="1 2">DSM 45671</strain>
    </source>
</reference>
<dbReference type="EMBL" id="VIWU01000001">
    <property type="protein sequence ID" value="TWF80457.1"/>
    <property type="molecule type" value="Genomic_DNA"/>
</dbReference>
<comment type="caution">
    <text evidence="1">The sequence shown here is derived from an EMBL/GenBank/DDBJ whole genome shotgun (WGS) entry which is preliminary data.</text>
</comment>
<dbReference type="OrthoDB" id="9794948at2"/>
<proteinExistence type="predicted"/>
<dbReference type="Gene3D" id="2.30.110.10">
    <property type="entry name" value="Electron Transport, Fmn-binding Protein, Chain A"/>
    <property type="match status" value="1"/>
</dbReference>